<feature type="region of interest" description="Disordered" evidence="1">
    <location>
        <begin position="143"/>
        <end position="390"/>
    </location>
</feature>
<feature type="compositionally biased region" description="Low complexity" evidence="1">
    <location>
        <begin position="216"/>
        <end position="275"/>
    </location>
</feature>
<protein>
    <submittedName>
        <fullName evidence="3">Uncharacterized protein</fullName>
    </submittedName>
</protein>
<name>A0A1C7LVI7_GRIFR</name>
<evidence type="ECO:0000313" key="4">
    <source>
        <dbReference type="Proteomes" id="UP000092993"/>
    </source>
</evidence>
<feature type="compositionally biased region" description="Low complexity" evidence="1">
    <location>
        <begin position="156"/>
        <end position="178"/>
    </location>
</feature>
<evidence type="ECO:0000256" key="1">
    <source>
        <dbReference type="SAM" id="MobiDB-lite"/>
    </source>
</evidence>
<gene>
    <name evidence="3" type="ORF">A0H81_11036</name>
</gene>
<evidence type="ECO:0000256" key="2">
    <source>
        <dbReference type="SAM" id="SignalP"/>
    </source>
</evidence>
<feature type="compositionally biased region" description="Low complexity" evidence="1">
    <location>
        <begin position="325"/>
        <end position="365"/>
    </location>
</feature>
<sequence length="585" mass="62585">MSPVQPPTLFLSFSTLLSLLLPRLFLSSPSLPLLSLHTSHSSHLERAKREQDDIPDRKCFSPLTPSVLQLFSPTSRGIVITSLFLSFSITLPTQPTLHILHTVRTQPKVSRSLIPITYAGMSPIHSLPVELLARIFQIGVDEDPLPDRRPQTHPLSRSSSPTSAATGATSPSTPRPSGQSSTFAQSPTSSAPAHISHAAPATSSTSTSIPPPRMITSPGTPSSATSSTSSSSALSHTSVAGVPSTSKSATSSARAAHATSSLPAALRPPSRPSSSGTSKTGAPPSASTLPLARPPSSSSTRPSPPSVTYLSSASTSPGPAPPSSAPSSPSNWPSTPTKSASPSISGAPCSPAAPARASRPPLLRAPRQRTRRYRGVGRPPRRRYREHRRQPPAALAPVLLQALREIRLTDLDPPYLVALLRTGARWGIALRGGLWRGDKDAEGVRLEMEMEELTRVERELRAAEGDMWEPWREDEDGERLEWMSAEDEEDGDDEGALEGSYVEEEEEGGAEDAGAVDGEAGGQGAARRDARGRVRRKNGRAEQRRCLENVAFNLNFREFLLHTARLGRGPQHTHLSLSRFVTTPL</sequence>
<keyword evidence="4" id="KW-1185">Reference proteome</keyword>
<dbReference type="STRING" id="5627.A0A1C7LVI7"/>
<feature type="region of interest" description="Disordered" evidence="1">
    <location>
        <begin position="484"/>
        <end position="538"/>
    </location>
</feature>
<feature type="chain" id="PRO_5008888804" evidence="2">
    <location>
        <begin position="28"/>
        <end position="585"/>
    </location>
</feature>
<dbReference type="EMBL" id="LUGG01000019">
    <property type="protein sequence ID" value="OBZ68690.1"/>
    <property type="molecule type" value="Genomic_DNA"/>
</dbReference>
<dbReference type="Proteomes" id="UP000092993">
    <property type="component" value="Unassembled WGS sequence"/>
</dbReference>
<organism evidence="3 4">
    <name type="scientific">Grifola frondosa</name>
    <name type="common">Maitake</name>
    <name type="synonym">Polyporus frondosus</name>
    <dbReference type="NCBI Taxonomy" id="5627"/>
    <lineage>
        <taxon>Eukaryota</taxon>
        <taxon>Fungi</taxon>
        <taxon>Dikarya</taxon>
        <taxon>Basidiomycota</taxon>
        <taxon>Agaricomycotina</taxon>
        <taxon>Agaricomycetes</taxon>
        <taxon>Polyporales</taxon>
        <taxon>Grifolaceae</taxon>
        <taxon>Grifola</taxon>
    </lineage>
</organism>
<dbReference type="AlphaFoldDB" id="A0A1C7LVI7"/>
<feature type="signal peptide" evidence="2">
    <location>
        <begin position="1"/>
        <end position="27"/>
    </location>
</feature>
<feature type="compositionally biased region" description="Low complexity" evidence="1">
    <location>
        <begin position="283"/>
        <end position="301"/>
    </location>
</feature>
<keyword evidence="2" id="KW-0732">Signal</keyword>
<feature type="compositionally biased region" description="Low complexity" evidence="1">
    <location>
        <begin position="186"/>
        <end position="208"/>
    </location>
</feature>
<dbReference type="OMA" id="WEPWRED"/>
<accession>A0A1C7LVI7</accession>
<proteinExistence type="predicted"/>
<feature type="compositionally biased region" description="Acidic residues" evidence="1">
    <location>
        <begin position="484"/>
        <end position="510"/>
    </location>
</feature>
<comment type="caution">
    <text evidence="3">The sequence shown here is derived from an EMBL/GenBank/DDBJ whole genome shotgun (WGS) entry which is preliminary data.</text>
</comment>
<feature type="compositionally biased region" description="Basic residues" evidence="1">
    <location>
        <begin position="366"/>
        <end position="390"/>
    </location>
</feature>
<evidence type="ECO:0000313" key="3">
    <source>
        <dbReference type="EMBL" id="OBZ68690.1"/>
    </source>
</evidence>
<reference evidence="3 4" key="1">
    <citation type="submission" date="2016-03" db="EMBL/GenBank/DDBJ databases">
        <title>Whole genome sequencing of Grifola frondosa 9006-11.</title>
        <authorList>
            <person name="Min B."/>
            <person name="Park H."/>
            <person name="Kim J.-G."/>
            <person name="Cho H."/>
            <person name="Oh Y.-L."/>
            <person name="Kong W.-S."/>
            <person name="Choi I.-G."/>
        </authorList>
    </citation>
    <scope>NUCLEOTIDE SEQUENCE [LARGE SCALE GENOMIC DNA]</scope>
    <source>
        <strain evidence="3 4">9006-11</strain>
    </source>
</reference>